<keyword evidence="2" id="KW-1185">Reference proteome</keyword>
<evidence type="ECO:0000313" key="1">
    <source>
        <dbReference type="EMBL" id="KNX41136.1"/>
    </source>
</evidence>
<name>A0A0L6CTU5_9RHOB</name>
<dbReference type="GO" id="GO:0006310">
    <property type="term" value="P:DNA recombination"/>
    <property type="evidence" value="ECO:0007669"/>
    <property type="project" value="InterPro"/>
</dbReference>
<dbReference type="SUPFAM" id="SSF103084">
    <property type="entry name" value="Holliday junction resolvase RusA"/>
    <property type="match status" value="1"/>
</dbReference>
<sequence length="136" mass="15191">MFECVFPLTFAVQGTPVSSKAKKSKQPWMDAVASAATEALPQHWMPTDAVLSLTIYDFPSDAPQGDVDNIIKRIQDAIKGVVCVDDRQITRVVAQRFLPEDYETKYELPDLVAEALVNDPPFVYICVTDTPWSEAR</sequence>
<dbReference type="EMBL" id="LGVV01000031">
    <property type="protein sequence ID" value="KNX41136.1"/>
    <property type="molecule type" value="Genomic_DNA"/>
</dbReference>
<accession>A0A0L6CTU5</accession>
<dbReference type="InterPro" id="IPR008822">
    <property type="entry name" value="Endonuclease_RusA-like"/>
</dbReference>
<dbReference type="InterPro" id="IPR036614">
    <property type="entry name" value="RusA-like_sf"/>
</dbReference>
<organism evidence="1 2">
    <name type="scientific">Roseovarius tolerans</name>
    <dbReference type="NCBI Taxonomy" id="74031"/>
    <lineage>
        <taxon>Bacteria</taxon>
        <taxon>Pseudomonadati</taxon>
        <taxon>Pseudomonadota</taxon>
        <taxon>Alphaproteobacteria</taxon>
        <taxon>Rhodobacterales</taxon>
        <taxon>Roseobacteraceae</taxon>
        <taxon>Roseovarius</taxon>
    </lineage>
</organism>
<comment type="caution">
    <text evidence="1">The sequence shown here is derived from an EMBL/GenBank/DDBJ whole genome shotgun (WGS) entry which is preliminary data.</text>
</comment>
<dbReference type="Proteomes" id="UP000037046">
    <property type="component" value="Unassembled WGS sequence"/>
</dbReference>
<dbReference type="GO" id="GO:0000287">
    <property type="term" value="F:magnesium ion binding"/>
    <property type="evidence" value="ECO:0007669"/>
    <property type="project" value="InterPro"/>
</dbReference>
<dbReference type="Gene3D" id="3.30.1330.70">
    <property type="entry name" value="Holliday junction resolvase RusA"/>
    <property type="match status" value="1"/>
</dbReference>
<dbReference type="GO" id="GO:0006281">
    <property type="term" value="P:DNA repair"/>
    <property type="evidence" value="ECO:0007669"/>
    <property type="project" value="InterPro"/>
</dbReference>
<gene>
    <name evidence="1" type="ORF">ROTO_23460</name>
</gene>
<protein>
    <submittedName>
        <fullName evidence="1">Endodeoxyribonuclease RusA</fullName>
    </submittedName>
</protein>
<evidence type="ECO:0000313" key="2">
    <source>
        <dbReference type="Proteomes" id="UP000037046"/>
    </source>
</evidence>
<dbReference type="Pfam" id="PF05866">
    <property type="entry name" value="RusA"/>
    <property type="match status" value="1"/>
</dbReference>
<dbReference type="OrthoDB" id="959793at2"/>
<reference evidence="2" key="1">
    <citation type="submission" date="2015-07" db="EMBL/GenBank/DDBJ databases">
        <title>Draft Genome Sequence of Roseovarius tolerans EL-164, a producer of N-Acylated Alanine Methyl Esters (NAMEs).</title>
        <authorList>
            <person name="Voget S."/>
            <person name="Bruns H."/>
            <person name="Wagner-Doebler I."/>
            <person name="Schulz S."/>
            <person name="Daniel R."/>
        </authorList>
    </citation>
    <scope>NUCLEOTIDE SEQUENCE [LARGE SCALE GENOMIC DNA]</scope>
    <source>
        <strain evidence="2">EL-164</strain>
    </source>
</reference>
<dbReference type="AlphaFoldDB" id="A0A0L6CTU5"/>
<dbReference type="RefSeq" id="WP_082237697.1">
    <property type="nucleotide sequence ID" value="NZ_CP118494.1"/>
</dbReference>
<proteinExistence type="predicted"/>
<dbReference type="PATRIC" id="fig|74031.6.peg.2397"/>